<dbReference type="AlphaFoldDB" id="A0A7E4V1Z3"/>
<evidence type="ECO:0000313" key="6">
    <source>
        <dbReference type="WBParaSite" id="Pan_g15591.t1"/>
    </source>
</evidence>
<evidence type="ECO:0000256" key="1">
    <source>
        <dbReference type="ARBA" id="ARBA00022737"/>
    </source>
</evidence>
<keyword evidence="1" id="KW-0677">Repeat</keyword>
<reference evidence="6" key="2">
    <citation type="submission" date="2020-10" db="UniProtKB">
        <authorList>
            <consortium name="WormBaseParasite"/>
        </authorList>
    </citation>
    <scope>IDENTIFICATION</scope>
</reference>
<protein>
    <submittedName>
        <fullName evidence="6">DM13 domain-containing protein</fullName>
    </submittedName>
</protein>
<feature type="compositionally biased region" description="Polar residues" evidence="2">
    <location>
        <begin position="142"/>
        <end position="160"/>
    </location>
</feature>
<dbReference type="InterPro" id="IPR019545">
    <property type="entry name" value="DM13_domain"/>
</dbReference>
<sequence length="888" mass="96940">MPKAAILCTIVSILPFLCYGSDPINPAYAAPSSGKRFGGAIVPWSEYRRKMEEQKWKSWTPDQDPTQPVTLYLPPFKPSSTKTRDYFPSKPFHGATDVTQRSETSAEVSDGHRPTITTSRLHPPPPSSIRSEPPMSRPGFSYATNAHRQPMGQNTTYSTLSRPQSPHPPHPQVPIIRRHDANAMPSPIVPQQPHLPPMISNGLPITAAVNPGTPGMSQMGNSAAQFSKLAPAPLGVMSQQRPENFVNSIFSQSQYRYAPQQGPAFGVPNTHPELATDLIANAAGAGGGGNPVTPDNAFGGLNPFQLLSTARDSPVEQIARVAKNLLSHENQELFAAMSKLLQKPAQQLTSSALSGAEKSAVEEGAEAIQLISSSANKDGNTTADKEEIKPVDSAKIDLKTSTDKSELTLSELEKLKSAAKSEDERLLLEAAIRNNELVPESLGALETNQTTPNAHKSIIKSEHKALEWIQQNRPPKGSTPKSGKKAISAQDLPYYGRYCGVFAEQINATNSYEIGGALWAVDHRRFIVSKFHFKPSSSSDNITFWAGPKRITGNPVHDTWPSANGVYLKPVPIDITIFTLKEYPVVNATVRHPVVVNNESIAEAEDEARVKRDVFSNVYENRIPFKLSANFNDGKNGAEVLGSASVDELTNSTVDIVTTTTEVAMTSVPVVVTSDVKTTTATIPTTTVTPLDQSKMTPLEWYAGFQPLLLTLPDDINIKNTHWVSIYDHHKQAPVSMVLIPNGNAFQIPSIVQLRPFTAQPGYTISSGPIVVRDTKTIEVTEFSLETRGIPVWFMVGKEVVPNGNGHIVPIFDRGSFDCSSLRDYHNETVTLRLPGSLDIRDVFWFSVFSIPQAASMAHMYLPYNDIHLPPDLNGQATPVCQWVRPAV</sequence>
<dbReference type="PANTHER" id="PTHR24036">
    <property type="entry name" value="SKELETOR-RELATED"/>
    <property type="match status" value="1"/>
</dbReference>
<dbReference type="Pfam" id="PF10517">
    <property type="entry name" value="DM13"/>
    <property type="match status" value="1"/>
</dbReference>
<dbReference type="WBParaSite" id="Pan_g15591.t1">
    <property type="protein sequence ID" value="Pan_g15591.t1"/>
    <property type="gene ID" value="Pan_g15591"/>
</dbReference>
<proteinExistence type="predicted"/>
<dbReference type="PANTHER" id="PTHR24036:SF16">
    <property type="entry name" value="KNICKKOPF"/>
    <property type="match status" value="1"/>
</dbReference>
<evidence type="ECO:0000313" key="5">
    <source>
        <dbReference type="Proteomes" id="UP000492821"/>
    </source>
</evidence>
<dbReference type="InterPro" id="IPR052126">
    <property type="entry name" value="Spindle_Org/Thrombomodulin"/>
</dbReference>
<feature type="region of interest" description="Disordered" evidence="2">
    <location>
        <begin position="83"/>
        <end position="171"/>
    </location>
</feature>
<organism evidence="5 6">
    <name type="scientific">Panagrellus redivivus</name>
    <name type="common">Microworm</name>
    <dbReference type="NCBI Taxonomy" id="6233"/>
    <lineage>
        <taxon>Eukaryota</taxon>
        <taxon>Metazoa</taxon>
        <taxon>Ecdysozoa</taxon>
        <taxon>Nematoda</taxon>
        <taxon>Chromadorea</taxon>
        <taxon>Rhabditida</taxon>
        <taxon>Tylenchina</taxon>
        <taxon>Panagrolaimomorpha</taxon>
        <taxon>Panagrolaimoidea</taxon>
        <taxon>Panagrolaimidae</taxon>
        <taxon>Panagrellus</taxon>
    </lineage>
</organism>
<reference evidence="5" key="1">
    <citation type="journal article" date="2013" name="Genetics">
        <title>The draft genome and transcriptome of Panagrellus redivivus are shaped by the harsh demands of a free-living lifestyle.</title>
        <authorList>
            <person name="Srinivasan J."/>
            <person name="Dillman A.R."/>
            <person name="Macchietto M.G."/>
            <person name="Heikkinen L."/>
            <person name="Lakso M."/>
            <person name="Fracchia K.M."/>
            <person name="Antoshechkin I."/>
            <person name="Mortazavi A."/>
            <person name="Wong G."/>
            <person name="Sternberg P.W."/>
        </authorList>
    </citation>
    <scope>NUCLEOTIDE SEQUENCE [LARGE SCALE GENOMIC DNA]</scope>
    <source>
        <strain evidence="5">MT8872</strain>
    </source>
</reference>
<evidence type="ECO:0000256" key="3">
    <source>
        <dbReference type="SAM" id="SignalP"/>
    </source>
</evidence>
<feature type="signal peptide" evidence="3">
    <location>
        <begin position="1"/>
        <end position="20"/>
    </location>
</feature>
<dbReference type="SMART" id="SM00686">
    <property type="entry name" value="DM13"/>
    <property type="match status" value="1"/>
</dbReference>
<evidence type="ECO:0000256" key="2">
    <source>
        <dbReference type="SAM" id="MobiDB-lite"/>
    </source>
</evidence>
<feature type="compositionally biased region" description="Low complexity" evidence="2">
    <location>
        <begin position="128"/>
        <end position="138"/>
    </location>
</feature>
<name>A0A7E4V1Z3_PANRE</name>
<feature type="compositionally biased region" description="Polar residues" evidence="2">
    <location>
        <begin position="97"/>
        <end position="107"/>
    </location>
</feature>
<dbReference type="Proteomes" id="UP000492821">
    <property type="component" value="Unassembled WGS sequence"/>
</dbReference>
<accession>A0A7E4V1Z3</accession>
<feature type="domain" description="DM13" evidence="4">
    <location>
        <begin position="755"/>
        <end position="863"/>
    </location>
</feature>
<feature type="chain" id="PRO_5028802761" evidence="3">
    <location>
        <begin position="21"/>
        <end position="888"/>
    </location>
</feature>
<dbReference type="PROSITE" id="PS51549">
    <property type="entry name" value="DM13"/>
    <property type="match status" value="1"/>
</dbReference>
<evidence type="ECO:0000259" key="4">
    <source>
        <dbReference type="PROSITE" id="PS51549"/>
    </source>
</evidence>
<keyword evidence="3" id="KW-0732">Signal</keyword>
<keyword evidence="5" id="KW-1185">Reference proteome</keyword>